<accession>A0A8S5M9R8</accession>
<proteinExistence type="predicted"/>
<protein>
    <submittedName>
        <fullName evidence="2">Uncharacterized protein</fullName>
    </submittedName>
</protein>
<evidence type="ECO:0000313" key="2">
    <source>
        <dbReference type="EMBL" id="DAD78964.1"/>
    </source>
</evidence>
<dbReference type="EMBL" id="BK014855">
    <property type="protein sequence ID" value="DAD78964.1"/>
    <property type="molecule type" value="Genomic_DNA"/>
</dbReference>
<organism evidence="2">
    <name type="scientific">Siphoviridae sp. ctv4j104</name>
    <dbReference type="NCBI Taxonomy" id="2826510"/>
    <lineage>
        <taxon>Viruses</taxon>
        <taxon>Duplodnaviria</taxon>
        <taxon>Heunggongvirae</taxon>
        <taxon>Uroviricota</taxon>
        <taxon>Caudoviricetes</taxon>
    </lineage>
</organism>
<feature type="coiled-coil region" evidence="1">
    <location>
        <begin position="24"/>
        <end position="65"/>
    </location>
</feature>
<reference evidence="2" key="1">
    <citation type="journal article" date="2021" name="Proc. Natl. Acad. Sci. U.S.A.">
        <title>A Catalog of Tens of Thousands of Viruses from Human Metagenomes Reveals Hidden Associations with Chronic Diseases.</title>
        <authorList>
            <person name="Tisza M.J."/>
            <person name="Buck C.B."/>
        </authorList>
    </citation>
    <scope>NUCLEOTIDE SEQUENCE</scope>
    <source>
        <strain evidence="2">Ctv4j104</strain>
    </source>
</reference>
<name>A0A8S5M9R8_9CAUD</name>
<evidence type="ECO:0000256" key="1">
    <source>
        <dbReference type="SAM" id="Coils"/>
    </source>
</evidence>
<keyword evidence="1" id="KW-0175">Coiled coil</keyword>
<sequence length="66" mass="8082">MRCKRYKMCDMNKYLLLEAVQMYLVQCSDELDSLDEESESYETDVAYLENKIEELKEQRKLLFEMR</sequence>